<keyword evidence="4 9" id="KW-0813">Transport</keyword>
<organism evidence="10 11">
    <name type="scientific">Natronococcus pandeyae</name>
    <dbReference type="NCBI Taxonomy" id="2055836"/>
    <lineage>
        <taxon>Archaea</taxon>
        <taxon>Methanobacteriati</taxon>
        <taxon>Methanobacteriota</taxon>
        <taxon>Stenosarchaea group</taxon>
        <taxon>Halobacteria</taxon>
        <taxon>Halobacteriales</taxon>
        <taxon>Natrialbaceae</taxon>
        <taxon>Natronococcus</taxon>
    </lineage>
</organism>
<evidence type="ECO:0000256" key="4">
    <source>
        <dbReference type="ARBA" id="ARBA00022448"/>
    </source>
</evidence>
<reference evidence="10" key="1">
    <citation type="submission" date="2017-11" db="EMBL/GenBank/DDBJ databases">
        <authorList>
            <person name="Kajale S.C."/>
            <person name="Sharma A."/>
        </authorList>
    </citation>
    <scope>NUCLEOTIDE SEQUENCE</scope>
    <source>
        <strain evidence="10">LS1_42</strain>
    </source>
</reference>
<name>A0A8J8Q4K2_9EURY</name>
<feature type="transmembrane region" description="Helical" evidence="9">
    <location>
        <begin position="78"/>
        <end position="98"/>
    </location>
</feature>
<feature type="transmembrane region" description="Helical" evidence="9">
    <location>
        <begin position="136"/>
        <end position="155"/>
    </location>
</feature>
<evidence type="ECO:0000256" key="7">
    <source>
        <dbReference type="ARBA" id="ARBA00022989"/>
    </source>
</evidence>
<dbReference type="GO" id="GO:0005315">
    <property type="term" value="F:phosphate transmembrane transporter activity"/>
    <property type="evidence" value="ECO:0007669"/>
    <property type="project" value="InterPro"/>
</dbReference>
<dbReference type="RefSeq" id="WP_148858590.1">
    <property type="nucleotide sequence ID" value="NZ_PHNJ01000006.1"/>
</dbReference>
<dbReference type="Pfam" id="PF01384">
    <property type="entry name" value="PHO4"/>
    <property type="match status" value="1"/>
</dbReference>
<dbReference type="Proteomes" id="UP000766904">
    <property type="component" value="Unassembled WGS sequence"/>
</dbReference>
<dbReference type="OrthoDB" id="341862at2157"/>
<comment type="subcellular location">
    <subcellularLocation>
        <location evidence="2 9">Membrane</location>
        <topology evidence="2 9">Multi-pass membrane protein</topology>
    </subcellularLocation>
</comment>
<keyword evidence="6 9" id="KW-0812">Transmembrane</keyword>
<dbReference type="GO" id="GO:0016020">
    <property type="term" value="C:membrane"/>
    <property type="evidence" value="ECO:0007669"/>
    <property type="project" value="UniProtKB-SubCell"/>
</dbReference>
<keyword evidence="5 9" id="KW-0592">Phosphate transport</keyword>
<evidence type="ECO:0000256" key="1">
    <source>
        <dbReference type="ARBA" id="ARBA00001981"/>
    </source>
</evidence>
<proteinExistence type="inferred from homology"/>
<gene>
    <name evidence="10" type="ORF">CV102_13340</name>
</gene>
<dbReference type="PANTHER" id="PTHR11101:SF80">
    <property type="entry name" value="PHOSPHATE TRANSPORTER"/>
    <property type="match status" value="1"/>
</dbReference>
<keyword evidence="11" id="KW-1185">Reference proteome</keyword>
<feature type="transmembrane region" description="Helical" evidence="9">
    <location>
        <begin position="105"/>
        <end position="124"/>
    </location>
</feature>
<feature type="transmembrane region" description="Helical" evidence="9">
    <location>
        <begin position="6"/>
        <end position="25"/>
    </location>
</feature>
<feature type="transmembrane region" description="Helical" evidence="9">
    <location>
        <begin position="366"/>
        <end position="387"/>
    </location>
</feature>
<accession>A0A8J8Q4K2</accession>
<sequence length="398" mass="39972">MVELSAALLFVLAISASFFAAWTIGAGSSGSTPFAPAVGANAITTLRAAFIVGLLGFAGAVLQGAAVTETVGAGLVEGVTLSPLASAIALTIAATYIAAGVFAGYPIATAFAITGSVVGVGLAIGGEPAWDTYAEIGLYWSVTPVAVAPPAYVVTKLLRGEAVSEKLVVTVLGASVGLVVANMEFLFLGPPGEQASFAAVVAARLPGSSLFGVATTTAAVAAGTAWLVARALDRDRVGAQRRFLLVLGALVAFTAGGGKVGLAVGPLLPLAEGAFPVGAIILVLVFGGIGILLGSWMAAPRMIKALSQDYSELGPRRSIAVLIPSFIFAQIGIFFGIPMSFNQIFIGAMAGVGYAVGGDTVSERKLVLTAVAWIGSLVFGLVVGYLLQTVAISLVELA</sequence>
<dbReference type="GO" id="GO:0035435">
    <property type="term" value="P:phosphate ion transmembrane transport"/>
    <property type="evidence" value="ECO:0007669"/>
    <property type="project" value="TreeGrafter"/>
</dbReference>
<protein>
    <recommendedName>
        <fullName evidence="9">Phosphate transporter</fullName>
    </recommendedName>
</protein>
<evidence type="ECO:0000313" key="10">
    <source>
        <dbReference type="EMBL" id="TYL38278.1"/>
    </source>
</evidence>
<evidence type="ECO:0000256" key="6">
    <source>
        <dbReference type="ARBA" id="ARBA00022692"/>
    </source>
</evidence>
<comment type="function">
    <text evidence="1">Potential transporter for phosphate.</text>
</comment>
<dbReference type="AlphaFoldDB" id="A0A8J8Q4K2"/>
<comment type="caution">
    <text evidence="10">The sequence shown here is derived from an EMBL/GenBank/DDBJ whole genome shotgun (WGS) entry which is preliminary data.</text>
</comment>
<feature type="transmembrane region" description="Helical" evidence="9">
    <location>
        <begin position="244"/>
        <end position="268"/>
    </location>
</feature>
<evidence type="ECO:0000313" key="11">
    <source>
        <dbReference type="Proteomes" id="UP000766904"/>
    </source>
</evidence>
<feature type="transmembrane region" description="Helical" evidence="9">
    <location>
        <begin position="274"/>
        <end position="298"/>
    </location>
</feature>
<keyword evidence="7 9" id="KW-1133">Transmembrane helix</keyword>
<evidence type="ECO:0000256" key="9">
    <source>
        <dbReference type="RuleBase" id="RU363058"/>
    </source>
</evidence>
<keyword evidence="8 9" id="KW-0472">Membrane</keyword>
<evidence type="ECO:0000256" key="2">
    <source>
        <dbReference type="ARBA" id="ARBA00004141"/>
    </source>
</evidence>
<evidence type="ECO:0000256" key="5">
    <source>
        <dbReference type="ARBA" id="ARBA00022592"/>
    </source>
</evidence>
<comment type="similarity">
    <text evidence="3 9">Belongs to the inorganic phosphate transporter (PiT) (TC 2.A.20) family.</text>
</comment>
<feature type="transmembrane region" description="Helical" evidence="9">
    <location>
        <begin position="319"/>
        <end position="337"/>
    </location>
</feature>
<dbReference type="InterPro" id="IPR001204">
    <property type="entry name" value="Phos_transporter"/>
</dbReference>
<evidence type="ECO:0000256" key="8">
    <source>
        <dbReference type="ARBA" id="ARBA00023136"/>
    </source>
</evidence>
<dbReference type="PANTHER" id="PTHR11101">
    <property type="entry name" value="PHOSPHATE TRANSPORTER"/>
    <property type="match status" value="1"/>
</dbReference>
<feature type="transmembrane region" description="Helical" evidence="9">
    <location>
        <begin position="46"/>
        <end position="66"/>
    </location>
</feature>
<feature type="transmembrane region" description="Helical" evidence="9">
    <location>
        <begin position="167"/>
        <end position="189"/>
    </location>
</feature>
<dbReference type="EMBL" id="PHNJ01000006">
    <property type="protein sequence ID" value="TYL38278.1"/>
    <property type="molecule type" value="Genomic_DNA"/>
</dbReference>
<feature type="transmembrane region" description="Helical" evidence="9">
    <location>
        <begin position="343"/>
        <end position="361"/>
    </location>
</feature>
<evidence type="ECO:0000256" key="3">
    <source>
        <dbReference type="ARBA" id="ARBA00009916"/>
    </source>
</evidence>
<feature type="transmembrane region" description="Helical" evidence="9">
    <location>
        <begin position="209"/>
        <end position="232"/>
    </location>
</feature>